<proteinExistence type="predicted"/>
<dbReference type="RefSeq" id="WP_248340755.1">
    <property type="nucleotide sequence ID" value="NZ_AP025592.1"/>
</dbReference>
<organism evidence="2 3">
    <name type="scientific">Anaeromyxobacter paludicola</name>
    <dbReference type="NCBI Taxonomy" id="2918171"/>
    <lineage>
        <taxon>Bacteria</taxon>
        <taxon>Pseudomonadati</taxon>
        <taxon>Myxococcota</taxon>
        <taxon>Myxococcia</taxon>
        <taxon>Myxococcales</taxon>
        <taxon>Cystobacterineae</taxon>
        <taxon>Anaeromyxobacteraceae</taxon>
        <taxon>Anaeromyxobacter</taxon>
    </lineage>
</organism>
<dbReference type="Pfam" id="PF07238">
    <property type="entry name" value="PilZ"/>
    <property type="match status" value="1"/>
</dbReference>
<reference evidence="3" key="1">
    <citation type="journal article" date="2022" name="Int. J. Syst. Evol. Microbiol.">
        <title>Anaeromyxobacter oryzae sp. nov., Anaeromyxobacter diazotrophicus sp. nov. and Anaeromyxobacter paludicola sp. nov., isolated from paddy soils.</title>
        <authorList>
            <person name="Itoh H."/>
            <person name="Xu Z."/>
            <person name="Mise K."/>
            <person name="Masuda Y."/>
            <person name="Ushijima N."/>
            <person name="Hayakawa C."/>
            <person name="Shiratori Y."/>
            <person name="Senoo K."/>
        </authorList>
    </citation>
    <scope>NUCLEOTIDE SEQUENCE [LARGE SCALE GENOMIC DNA]</scope>
    <source>
        <strain evidence="3">Red630</strain>
    </source>
</reference>
<dbReference type="Proteomes" id="UP001162734">
    <property type="component" value="Chromosome"/>
</dbReference>
<evidence type="ECO:0000313" key="2">
    <source>
        <dbReference type="EMBL" id="BDG09104.1"/>
    </source>
</evidence>
<dbReference type="InterPro" id="IPR009875">
    <property type="entry name" value="PilZ_domain"/>
</dbReference>
<feature type="domain" description="PilZ" evidence="1">
    <location>
        <begin position="58"/>
        <end position="156"/>
    </location>
</feature>
<gene>
    <name evidence="2" type="ORF">AMPC_22170</name>
</gene>
<evidence type="ECO:0000259" key="1">
    <source>
        <dbReference type="Pfam" id="PF07238"/>
    </source>
</evidence>
<evidence type="ECO:0000313" key="3">
    <source>
        <dbReference type="Proteomes" id="UP001162734"/>
    </source>
</evidence>
<accession>A0ABM7XB78</accession>
<keyword evidence="3" id="KW-1185">Reference proteome</keyword>
<protein>
    <recommendedName>
        <fullName evidence="1">PilZ domain-containing protein</fullName>
    </recommendedName>
</protein>
<dbReference type="EMBL" id="AP025592">
    <property type="protein sequence ID" value="BDG09104.1"/>
    <property type="molecule type" value="Genomic_DNA"/>
</dbReference>
<sequence>MPHLQKRHWLGELVRLHERAVHEALSSPEHARYSGMRAQVLSAVLAAQNDALEPERRLRRQPRVQRAVPVRIDAPGCKAQALTFDLGAGGFATLVGLPPPVGTVASVALTLGPARSIHGKARVTAVRKRGRAAARVSFAFDGLAGPGRELLERFLLDTVLAELSSSREVLEHLSLEE</sequence>
<name>A0ABM7XB78_9BACT</name>